<dbReference type="GO" id="GO:0009264">
    <property type="term" value="P:deoxyribonucleotide catabolic process"/>
    <property type="evidence" value="ECO:0007669"/>
    <property type="project" value="UniProtKB-UniRule"/>
</dbReference>
<dbReference type="FunFam" id="3.20.20.70:FF:000044">
    <property type="entry name" value="Deoxyribose-phosphate aldolase"/>
    <property type="match status" value="1"/>
</dbReference>
<name>A0A2K9DKA7_9MICO</name>
<dbReference type="SMART" id="SM01133">
    <property type="entry name" value="DeoC"/>
    <property type="match status" value="1"/>
</dbReference>
<dbReference type="NCBIfam" id="TIGR00126">
    <property type="entry name" value="deoC"/>
    <property type="match status" value="1"/>
</dbReference>
<dbReference type="EC" id="4.1.2.4" evidence="7"/>
<evidence type="ECO:0000256" key="4">
    <source>
        <dbReference type="ARBA" id="ARBA00023270"/>
    </source>
</evidence>
<evidence type="ECO:0000256" key="5">
    <source>
        <dbReference type="ARBA" id="ARBA00048791"/>
    </source>
</evidence>
<dbReference type="Pfam" id="PF01791">
    <property type="entry name" value="DeoC"/>
    <property type="match status" value="1"/>
</dbReference>
<keyword evidence="4 7" id="KW-0704">Schiff base</keyword>
<comment type="subcellular location">
    <subcellularLocation>
        <location evidence="7">Cytoplasm</location>
    </subcellularLocation>
</comment>
<keyword evidence="3 7" id="KW-0456">Lyase</keyword>
<reference evidence="8 9" key="1">
    <citation type="submission" date="2017-12" db="EMBL/GenBank/DDBJ databases">
        <title>Isolation and characterization of estrogens degradatiion strain Microbacterium hominis SJTG1.</title>
        <authorList>
            <person name="Xiong W."/>
            <person name="Yin C."/>
            <person name="Zheng D."/>
            <person name="Liang R."/>
        </authorList>
    </citation>
    <scope>NUCLEOTIDE SEQUENCE [LARGE SCALE GENOMIC DNA]</scope>
    <source>
        <strain evidence="8 9">SJTG1</strain>
    </source>
</reference>
<protein>
    <recommendedName>
        <fullName evidence="7">Deoxyribose-phosphate aldolase</fullName>
        <shortName evidence="7">DERA</shortName>
        <ecNumber evidence="7">4.1.2.4</ecNumber>
    </recommendedName>
    <alternativeName>
        <fullName evidence="7">2-deoxy-D-ribose 5-phosphate aldolase</fullName>
    </alternativeName>
    <alternativeName>
        <fullName evidence="7">Phosphodeoxyriboaldolase</fullName>
        <shortName evidence="7">Deoxyriboaldolase</shortName>
    </alternativeName>
</protein>
<dbReference type="HAMAP" id="MF_00114">
    <property type="entry name" value="DeoC_type1"/>
    <property type="match status" value="1"/>
</dbReference>
<dbReference type="InterPro" id="IPR011343">
    <property type="entry name" value="DeoC"/>
</dbReference>
<evidence type="ECO:0000313" key="8">
    <source>
        <dbReference type="EMBL" id="AUG29937.1"/>
    </source>
</evidence>
<comment type="function">
    <text evidence="6 7">Catalyzes a reversible aldol reaction between acetaldehyde and D-glyceraldehyde 3-phosphate to generate 2-deoxy-D-ribose 5-phosphate.</text>
</comment>
<evidence type="ECO:0000256" key="7">
    <source>
        <dbReference type="HAMAP-Rule" id="MF_00114"/>
    </source>
</evidence>
<gene>
    <name evidence="7" type="primary">deoC</name>
    <name evidence="8" type="ORF">CXR34_11100</name>
</gene>
<dbReference type="InterPro" id="IPR028581">
    <property type="entry name" value="DeoC_typeI"/>
</dbReference>
<sequence length="236" mass="24140">MTDQTLPPSADSDLRGMIDHTLLTPEATAAQVDAHLREALDLGVGAVCIRPTLIPADAYGLRVVTVCGFPSGAHDPRVKALEAELALARGADDIDMVVDLGAVASHDWAAVRRDIDAVRAVVPSEKTLKVIIESAALSEDEIIRCSEIGAEAGVDYIKTSTGYHPAGGASVSDVALIARIVGPHVGVKASGGIRTRAQAMALVNAGASRLGVSSTRALLVDEATDAATVGGGAASY</sequence>
<dbReference type="InterPro" id="IPR002915">
    <property type="entry name" value="DeoC/FbaB/LacD_aldolase"/>
</dbReference>
<proteinExistence type="inferred from homology"/>
<dbReference type="RefSeq" id="WP_101306419.1">
    <property type="nucleotide sequence ID" value="NZ_CP025299.1"/>
</dbReference>
<dbReference type="PANTHER" id="PTHR10889:SF1">
    <property type="entry name" value="DEOXYRIBOSE-PHOSPHATE ALDOLASE"/>
    <property type="match status" value="1"/>
</dbReference>
<dbReference type="PANTHER" id="PTHR10889">
    <property type="entry name" value="DEOXYRIBOSE-PHOSPHATE ALDOLASE"/>
    <property type="match status" value="1"/>
</dbReference>
<evidence type="ECO:0000256" key="6">
    <source>
        <dbReference type="ARBA" id="ARBA00056337"/>
    </source>
</evidence>
<dbReference type="EMBL" id="CP025299">
    <property type="protein sequence ID" value="AUG29937.1"/>
    <property type="molecule type" value="Genomic_DNA"/>
</dbReference>
<dbReference type="AlphaFoldDB" id="A0A2K9DKA7"/>
<accession>A0A2K9DKA7</accession>
<dbReference type="Gene3D" id="3.20.20.70">
    <property type="entry name" value="Aldolase class I"/>
    <property type="match status" value="1"/>
</dbReference>
<dbReference type="GO" id="GO:0005737">
    <property type="term" value="C:cytoplasm"/>
    <property type="evidence" value="ECO:0007669"/>
    <property type="project" value="UniProtKB-SubCell"/>
</dbReference>
<keyword evidence="2 7" id="KW-0963">Cytoplasm</keyword>
<feature type="active site" description="Schiff-base intermediate with acetaldehyde" evidence="7">
    <location>
        <position position="158"/>
    </location>
</feature>
<dbReference type="GO" id="GO:0004139">
    <property type="term" value="F:deoxyribose-phosphate aldolase activity"/>
    <property type="evidence" value="ECO:0007669"/>
    <property type="project" value="UniProtKB-UniRule"/>
</dbReference>
<feature type="active site" description="Proton donor/acceptor" evidence="7">
    <location>
        <position position="188"/>
    </location>
</feature>
<dbReference type="SUPFAM" id="SSF51569">
    <property type="entry name" value="Aldolase"/>
    <property type="match status" value="1"/>
</dbReference>
<organism evidence="8 9">
    <name type="scientific">Microbacterium hominis</name>
    <dbReference type="NCBI Taxonomy" id="162426"/>
    <lineage>
        <taxon>Bacteria</taxon>
        <taxon>Bacillati</taxon>
        <taxon>Actinomycetota</taxon>
        <taxon>Actinomycetes</taxon>
        <taxon>Micrococcales</taxon>
        <taxon>Microbacteriaceae</taxon>
        <taxon>Microbacterium</taxon>
    </lineage>
</organism>
<comment type="similarity">
    <text evidence="1 7">Belongs to the DeoC/FbaB aldolase family. DeoC type 1 subfamily.</text>
</comment>
<comment type="catalytic activity">
    <reaction evidence="5 7">
        <text>2-deoxy-D-ribose 5-phosphate = D-glyceraldehyde 3-phosphate + acetaldehyde</text>
        <dbReference type="Rhea" id="RHEA:12821"/>
        <dbReference type="ChEBI" id="CHEBI:15343"/>
        <dbReference type="ChEBI" id="CHEBI:59776"/>
        <dbReference type="ChEBI" id="CHEBI:62877"/>
        <dbReference type="EC" id="4.1.2.4"/>
    </reaction>
</comment>
<dbReference type="Proteomes" id="UP000233276">
    <property type="component" value="Chromosome"/>
</dbReference>
<dbReference type="CDD" id="cd00959">
    <property type="entry name" value="DeoC"/>
    <property type="match status" value="1"/>
</dbReference>
<evidence type="ECO:0000256" key="2">
    <source>
        <dbReference type="ARBA" id="ARBA00022490"/>
    </source>
</evidence>
<dbReference type="UniPathway" id="UPA00002">
    <property type="reaction ID" value="UER00468"/>
</dbReference>
<dbReference type="PIRSF" id="PIRSF001357">
    <property type="entry name" value="DeoC"/>
    <property type="match status" value="1"/>
</dbReference>
<evidence type="ECO:0000256" key="3">
    <source>
        <dbReference type="ARBA" id="ARBA00023239"/>
    </source>
</evidence>
<dbReference type="InterPro" id="IPR013785">
    <property type="entry name" value="Aldolase_TIM"/>
</dbReference>
<dbReference type="GO" id="GO:0016052">
    <property type="term" value="P:carbohydrate catabolic process"/>
    <property type="evidence" value="ECO:0007669"/>
    <property type="project" value="TreeGrafter"/>
</dbReference>
<dbReference type="KEGG" id="mhos:CXR34_11100"/>
<feature type="active site" description="Proton donor/acceptor" evidence="7">
    <location>
        <position position="95"/>
    </location>
</feature>
<comment type="pathway">
    <text evidence="7">Carbohydrate degradation; 2-deoxy-D-ribose 1-phosphate degradation; D-glyceraldehyde 3-phosphate and acetaldehyde from 2-deoxy-alpha-D-ribose 1-phosphate: step 2/2.</text>
</comment>
<dbReference type="GO" id="GO:0006018">
    <property type="term" value="P:2-deoxyribose 1-phosphate catabolic process"/>
    <property type="evidence" value="ECO:0007669"/>
    <property type="project" value="UniProtKB-UniRule"/>
</dbReference>
<evidence type="ECO:0000313" key="9">
    <source>
        <dbReference type="Proteomes" id="UP000233276"/>
    </source>
</evidence>
<evidence type="ECO:0000256" key="1">
    <source>
        <dbReference type="ARBA" id="ARBA00010936"/>
    </source>
</evidence>